<keyword evidence="2 5" id="KW-0812">Transmembrane</keyword>
<evidence type="ECO:0000256" key="4">
    <source>
        <dbReference type="ARBA" id="ARBA00023136"/>
    </source>
</evidence>
<accession>A0ABX8DP71</accession>
<reference evidence="6 7" key="1">
    <citation type="journal article" date="2016" name="J. Hazard. Mater.">
        <title>A newly isolated Pseudomonas putida S-1 strain for batch-mode-propanethiol degradation and continuous treatment of propanethiol-containing waste gas.</title>
        <authorList>
            <person name="Chen D.Z."/>
            <person name="Sun Y.M."/>
            <person name="Han L.M."/>
            <person name="Chen J."/>
            <person name="Ye J.X."/>
            <person name="Chen J.M."/>
        </authorList>
    </citation>
    <scope>NUCLEOTIDE SEQUENCE [LARGE SCALE GENOMIC DNA]</scope>
    <source>
        <strain evidence="6 7">S-1</strain>
    </source>
</reference>
<evidence type="ECO:0000256" key="3">
    <source>
        <dbReference type="ARBA" id="ARBA00022989"/>
    </source>
</evidence>
<protein>
    <submittedName>
        <fullName evidence="6">Oligosaccharide flippase family protein</fullName>
    </submittedName>
</protein>
<dbReference type="GeneID" id="87482521"/>
<evidence type="ECO:0000256" key="2">
    <source>
        <dbReference type="ARBA" id="ARBA00022692"/>
    </source>
</evidence>
<organism evidence="6 7">
    <name type="scientific">Pseudomonas qingdaonensis</name>
    <dbReference type="NCBI Taxonomy" id="2056231"/>
    <lineage>
        <taxon>Bacteria</taxon>
        <taxon>Pseudomonadati</taxon>
        <taxon>Pseudomonadota</taxon>
        <taxon>Gammaproteobacteria</taxon>
        <taxon>Pseudomonadales</taxon>
        <taxon>Pseudomonadaceae</taxon>
        <taxon>Pseudomonas</taxon>
    </lineage>
</organism>
<dbReference type="InterPro" id="IPR002797">
    <property type="entry name" value="Polysacc_synth"/>
</dbReference>
<dbReference type="PANTHER" id="PTHR43424">
    <property type="entry name" value="LOCUS PUTATIVE PROTEIN 1-RELATED"/>
    <property type="match status" value="1"/>
</dbReference>
<evidence type="ECO:0000256" key="1">
    <source>
        <dbReference type="ARBA" id="ARBA00004141"/>
    </source>
</evidence>
<evidence type="ECO:0000313" key="7">
    <source>
        <dbReference type="Proteomes" id="UP000678154"/>
    </source>
</evidence>
<feature type="transmembrane region" description="Helical" evidence="5">
    <location>
        <begin position="252"/>
        <end position="271"/>
    </location>
</feature>
<feature type="transmembrane region" description="Helical" evidence="5">
    <location>
        <begin position="87"/>
        <end position="107"/>
    </location>
</feature>
<dbReference type="Proteomes" id="UP000678154">
    <property type="component" value="Chromosome"/>
</dbReference>
<feature type="transmembrane region" description="Helical" evidence="5">
    <location>
        <begin position="173"/>
        <end position="192"/>
    </location>
</feature>
<feature type="transmembrane region" description="Helical" evidence="5">
    <location>
        <begin position="320"/>
        <end position="348"/>
    </location>
</feature>
<keyword evidence="3 5" id="KW-1133">Transmembrane helix</keyword>
<dbReference type="EMBL" id="CP074676">
    <property type="protein sequence ID" value="QVL17618.1"/>
    <property type="molecule type" value="Genomic_DNA"/>
</dbReference>
<keyword evidence="7" id="KW-1185">Reference proteome</keyword>
<dbReference type="Pfam" id="PF01943">
    <property type="entry name" value="Polysacc_synt"/>
    <property type="match status" value="1"/>
</dbReference>
<feature type="transmembrane region" description="Helical" evidence="5">
    <location>
        <begin position="113"/>
        <end position="133"/>
    </location>
</feature>
<keyword evidence="4 5" id="KW-0472">Membrane</keyword>
<feature type="transmembrane region" description="Helical" evidence="5">
    <location>
        <begin position="20"/>
        <end position="39"/>
    </location>
</feature>
<feature type="transmembrane region" description="Helical" evidence="5">
    <location>
        <begin position="292"/>
        <end position="314"/>
    </location>
</feature>
<feature type="transmembrane region" description="Helical" evidence="5">
    <location>
        <begin position="387"/>
        <end position="407"/>
    </location>
</feature>
<evidence type="ECO:0000256" key="5">
    <source>
        <dbReference type="SAM" id="Phobius"/>
    </source>
</evidence>
<sequence>MPKVSIRKYSGLAFTYIENFYRLLYSFGFLVAAQHLLSVEQFSNFAFYVVVAAFVYGVSKFSIDAYAIKEFVGRPEQAIFVLRRLCLLRAGWTGIIVLLSIAILYFSGRFYPVLSLLVVLQFFRSIDIFELLLRAEERLLFQALVRMFSMIVVTVLVAFFLMFEVSVDVETLVFVQALEWGVVILIYSLSFFKCFGSKSAESRRVKEAVKKIVSGSSFVFFAFLLFLCYSKIDQLLLNWFAEAAEYGDYMIAARLVEASVVVVISLNMFFYPRLVRLYDVDRQNFFVMIKKISYSFLLVAGVVFLVVLALRVYYQFLPHIFTGLFSLRLIELLSWLAVSLFPVFLFGLRSSFFTIVDEPGNILLGSILGFAVSVLFGVPLIYFYGLYGGVACVLLTSVSSLLVSNFFSASGRTYLRLIFLGNK</sequence>
<name>A0ABX8DP71_9PSED</name>
<comment type="subcellular location">
    <subcellularLocation>
        <location evidence="1">Membrane</location>
        <topology evidence="1">Multi-pass membrane protein</topology>
    </subcellularLocation>
</comment>
<evidence type="ECO:0000313" key="6">
    <source>
        <dbReference type="EMBL" id="QVL17618.1"/>
    </source>
</evidence>
<dbReference type="RefSeq" id="WP_213606098.1">
    <property type="nucleotide sequence ID" value="NZ_CP074676.1"/>
</dbReference>
<gene>
    <name evidence="6" type="ORF">KH389_19805</name>
</gene>
<dbReference type="InterPro" id="IPR052556">
    <property type="entry name" value="PolySynth_Transporter"/>
</dbReference>
<feature type="transmembrane region" description="Helical" evidence="5">
    <location>
        <begin position="45"/>
        <end position="67"/>
    </location>
</feature>
<feature type="transmembrane region" description="Helical" evidence="5">
    <location>
        <begin position="212"/>
        <end position="232"/>
    </location>
</feature>
<feature type="transmembrane region" description="Helical" evidence="5">
    <location>
        <begin position="145"/>
        <end position="167"/>
    </location>
</feature>
<proteinExistence type="predicted"/>
<feature type="transmembrane region" description="Helical" evidence="5">
    <location>
        <begin position="360"/>
        <end position="381"/>
    </location>
</feature>
<dbReference type="PANTHER" id="PTHR43424:SF1">
    <property type="entry name" value="LOCUS PUTATIVE PROTEIN 1-RELATED"/>
    <property type="match status" value="1"/>
</dbReference>